<evidence type="ECO:0000313" key="4">
    <source>
        <dbReference type="Proteomes" id="UP000189704"/>
    </source>
</evidence>
<accession>A0A1U7SW05</accession>
<keyword evidence="4" id="KW-1185">Reference proteome</keyword>
<keyword evidence="2" id="KW-0808">Transferase</keyword>
<organism evidence="4 5">
    <name type="scientific">Carlito syrichta</name>
    <name type="common">Philippine tarsier</name>
    <name type="synonym">Tarsius syrichta</name>
    <dbReference type="NCBI Taxonomy" id="1868482"/>
    <lineage>
        <taxon>Eukaryota</taxon>
        <taxon>Metazoa</taxon>
        <taxon>Chordata</taxon>
        <taxon>Craniata</taxon>
        <taxon>Vertebrata</taxon>
        <taxon>Euteleostomi</taxon>
        <taxon>Mammalia</taxon>
        <taxon>Eutheria</taxon>
        <taxon>Euarchontoglires</taxon>
        <taxon>Primates</taxon>
        <taxon>Haplorrhini</taxon>
        <taxon>Tarsiiformes</taxon>
        <taxon>Tarsiidae</taxon>
        <taxon>Carlito</taxon>
    </lineage>
</organism>
<keyword evidence="1" id="KW-0328">Glycosyltransferase</keyword>
<dbReference type="SUPFAM" id="SSF52418">
    <property type="entry name" value="Nucleoside phosphorylase/phosphoribosyltransferase catalytic domain"/>
    <property type="match status" value="1"/>
</dbReference>
<feature type="non-terminal residue" evidence="5">
    <location>
        <position position="1"/>
    </location>
</feature>
<dbReference type="AlphaFoldDB" id="A0A1U7SW05"/>
<dbReference type="InterPro" id="IPR000053">
    <property type="entry name" value="Thymidine/pyrmidine_PPase"/>
</dbReference>
<dbReference type="InterPro" id="IPR017872">
    <property type="entry name" value="Pyrmidine_PPase_CS"/>
</dbReference>
<dbReference type="KEGG" id="csyr:103251563"/>
<dbReference type="InterPro" id="IPR035902">
    <property type="entry name" value="Nuc_phospho_transferase"/>
</dbReference>
<dbReference type="Gene3D" id="3.40.1030.10">
    <property type="entry name" value="Nucleoside phosphorylase/phosphoribosyltransferase catalytic domain"/>
    <property type="match status" value="1"/>
</dbReference>
<dbReference type="InterPro" id="IPR000312">
    <property type="entry name" value="Glycosyl_Trfase_fam3"/>
</dbReference>
<protein>
    <submittedName>
        <fullName evidence="5">Thymidine phosphorylase</fullName>
    </submittedName>
</protein>
<sequence length="116" mass="11965">VPMISGRGLGHTGGTLDKLEAIPGFNVIQSPEQMQVLLEQAGCCIVGQSKQLVPADGILYAARDVTATVDSLPLITGDLPSTCCNPPASDLTVKAFSLGPSGHGTCLNQWHLPQGA</sequence>
<reference evidence="5" key="1">
    <citation type="submission" date="2025-08" db="UniProtKB">
        <authorList>
            <consortium name="RefSeq"/>
        </authorList>
    </citation>
    <scope>IDENTIFICATION</scope>
</reference>
<feature type="domain" description="Glycosyl transferase family 3" evidence="3">
    <location>
        <begin position="1"/>
        <end position="77"/>
    </location>
</feature>
<evidence type="ECO:0000259" key="3">
    <source>
        <dbReference type="Pfam" id="PF00591"/>
    </source>
</evidence>
<name>A0A1U7SW05_CARSF</name>
<evidence type="ECO:0000313" key="5">
    <source>
        <dbReference type="RefSeq" id="XP_008048348.2"/>
    </source>
</evidence>
<evidence type="ECO:0000256" key="1">
    <source>
        <dbReference type="ARBA" id="ARBA00022676"/>
    </source>
</evidence>
<dbReference type="GO" id="GO:0005829">
    <property type="term" value="C:cytosol"/>
    <property type="evidence" value="ECO:0007669"/>
    <property type="project" value="TreeGrafter"/>
</dbReference>
<dbReference type="PANTHER" id="PTHR10515">
    <property type="entry name" value="THYMIDINE PHOSPHORYLASE"/>
    <property type="match status" value="1"/>
</dbReference>
<dbReference type="GO" id="GO:0006206">
    <property type="term" value="P:pyrimidine nucleobase metabolic process"/>
    <property type="evidence" value="ECO:0007669"/>
    <property type="project" value="InterPro"/>
</dbReference>
<dbReference type="OrthoDB" id="445007at2759"/>
<dbReference type="Proteomes" id="UP000189704">
    <property type="component" value="Unplaced"/>
</dbReference>
<gene>
    <name evidence="5" type="primary">TYMP</name>
</gene>
<dbReference type="GO" id="GO:0004645">
    <property type="term" value="F:1,4-alpha-oligoglucan phosphorylase activity"/>
    <property type="evidence" value="ECO:0007669"/>
    <property type="project" value="InterPro"/>
</dbReference>
<dbReference type="Pfam" id="PF00591">
    <property type="entry name" value="Glycos_transf_3"/>
    <property type="match status" value="1"/>
</dbReference>
<dbReference type="PANTHER" id="PTHR10515:SF0">
    <property type="entry name" value="THYMIDINE PHOSPHORYLASE"/>
    <property type="match status" value="1"/>
</dbReference>
<proteinExistence type="predicted"/>
<evidence type="ECO:0000256" key="2">
    <source>
        <dbReference type="ARBA" id="ARBA00022679"/>
    </source>
</evidence>
<dbReference type="GeneID" id="103251563"/>
<dbReference type="PROSITE" id="PS00647">
    <property type="entry name" value="THYMID_PHOSPHORYLASE"/>
    <property type="match status" value="1"/>
</dbReference>
<dbReference type="RefSeq" id="XP_008048348.2">
    <property type="nucleotide sequence ID" value="XM_008050157.2"/>
</dbReference>
<dbReference type="CTD" id="1890"/>